<keyword evidence="6 10" id="KW-0812">Transmembrane</keyword>
<dbReference type="CDD" id="cd00082">
    <property type="entry name" value="HisKA"/>
    <property type="match status" value="1"/>
</dbReference>
<keyword evidence="4" id="KW-0597">Phosphoprotein</keyword>
<organism evidence="13 14">
    <name type="scientific">Malaciobacter canalis</name>
    <dbReference type="NCBI Taxonomy" id="1912871"/>
    <lineage>
        <taxon>Bacteria</taxon>
        <taxon>Pseudomonadati</taxon>
        <taxon>Campylobacterota</taxon>
        <taxon>Epsilonproteobacteria</taxon>
        <taxon>Campylobacterales</taxon>
        <taxon>Arcobacteraceae</taxon>
        <taxon>Malaciobacter</taxon>
    </lineage>
</organism>
<comment type="catalytic activity">
    <reaction evidence="1">
        <text>ATP + protein L-histidine = ADP + protein N-phospho-L-histidine.</text>
        <dbReference type="EC" id="2.7.13.3"/>
    </reaction>
</comment>
<keyword evidence="7 13" id="KW-0418">Kinase</keyword>
<comment type="caution">
    <text evidence="13">The sequence shown here is derived from an EMBL/GenBank/DDBJ whole genome shotgun (WGS) entry which is preliminary data.</text>
</comment>
<dbReference type="Gene3D" id="3.30.565.10">
    <property type="entry name" value="Histidine kinase-like ATPase, C-terminal domain"/>
    <property type="match status" value="1"/>
</dbReference>
<dbReference type="PROSITE" id="PS50885">
    <property type="entry name" value="HAMP"/>
    <property type="match status" value="1"/>
</dbReference>
<evidence type="ECO:0000256" key="5">
    <source>
        <dbReference type="ARBA" id="ARBA00022679"/>
    </source>
</evidence>
<evidence type="ECO:0000259" key="12">
    <source>
        <dbReference type="PROSITE" id="PS50885"/>
    </source>
</evidence>
<dbReference type="InterPro" id="IPR005467">
    <property type="entry name" value="His_kinase_dom"/>
</dbReference>
<feature type="domain" description="HAMP" evidence="12">
    <location>
        <begin position="188"/>
        <end position="237"/>
    </location>
</feature>
<dbReference type="NCBIfam" id="NF038389">
    <property type="entry name" value="ArsS_fam_HK"/>
    <property type="match status" value="1"/>
</dbReference>
<dbReference type="Proteomes" id="UP000221384">
    <property type="component" value="Unassembled WGS sequence"/>
</dbReference>
<evidence type="ECO:0000256" key="1">
    <source>
        <dbReference type="ARBA" id="ARBA00000085"/>
    </source>
</evidence>
<accession>A0ABX4LRP3</accession>
<dbReference type="InterPro" id="IPR003660">
    <property type="entry name" value="HAMP_dom"/>
</dbReference>
<proteinExistence type="predicted"/>
<dbReference type="Pfam" id="PF02518">
    <property type="entry name" value="HATPase_c"/>
    <property type="match status" value="1"/>
</dbReference>
<evidence type="ECO:0000256" key="2">
    <source>
        <dbReference type="ARBA" id="ARBA00004141"/>
    </source>
</evidence>
<evidence type="ECO:0000256" key="9">
    <source>
        <dbReference type="ARBA" id="ARBA00023136"/>
    </source>
</evidence>
<dbReference type="CDD" id="cd00075">
    <property type="entry name" value="HATPase"/>
    <property type="match status" value="1"/>
</dbReference>
<evidence type="ECO:0000256" key="8">
    <source>
        <dbReference type="ARBA" id="ARBA00022989"/>
    </source>
</evidence>
<dbReference type="EC" id="2.7.13.3" evidence="3"/>
<dbReference type="GO" id="GO:0016301">
    <property type="term" value="F:kinase activity"/>
    <property type="evidence" value="ECO:0007669"/>
    <property type="project" value="UniProtKB-KW"/>
</dbReference>
<dbReference type="PANTHER" id="PTHR45528:SF12">
    <property type="entry name" value="SENSOR HISTIDINE KINASE ARSS"/>
    <property type="match status" value="1"/>
</dbReference>
<dbReference type="PROSITE" id="PS50109">
    <property type="entry name" value="HIS_KIN"/>
    <property type="match status" value="1"/>
</dbReference>
<dbReference type="InterPro" id="IPR047994">
    <property type="entry name" value="ArsS-like"/>
</dbReference>
<sequence length="434" mass="51128">MDINLSMNKNSLFFTITLFFIVLIITAHLIVYVGYNITKQQQIDLLVTKYMKTLHRVEKEIFKDIRPPLLNPLTKKDKREYIPPPPPFIFHNKIDYKKFNEELNKYDMSIALLDLEKLESNSVVLAKEADWTVFEYQGYNYFLKRTPFKNLLIKDNIKINKKTQYIILLTILFNIVFISFYIFIIKKLKPLKALKDNIKEFSKGNLNIDTSSSGRDEISDVSNEFNNAIIQIKELTQSRNLFLRNIMHELKTPITKGLLISNMIEDNNYKKSLDKLFFRLEYLINEFAKIEKLTSKNTSLNIKEYRLIDIVDESLDLLFLNISSIELKVNNSAKLKVDFELFSLVIKNLIDNALKYGNKKPIIEIYQNHMTISNYSEKLKKPFTEYTKPFNREYEGSQKGLGLGLYIVSNIINLHGFNLKYKYEENKNIFIINY</sequence>
<evidence type="ECO:0000313" key="14">
    <source>
        <dbReference type="Proteomes" id="UP000221384"/>
    </source>
</evidence>
<reference evidence="13 14" key="1">
    <citation type="submission" date="2017-09" db="EMBL/GenBank/DDBJ databases">
        <authorList>
            <person name="Perez-Cataluna A."/>
            <person name="Figueras M.J."/>
            <person name="Salas-Masso N."/>
        </authorList>
    </citation>
    <scope>NUCLEOTIDE SEQUENCE [LARGE SCALE GENOMIC DNA]</scope>
    <source>
        <strain evidence="13 14">F138-33</strain>
    </source>
</reference>
<dbReference type="SUPFAM" id="SSF55874">
    <property type="entry name" value="ATPase domain of HSP90 chaperone/DNA topoisomerase II/histidine kinase"/>
    <property type="match status" value="1"/>
</dbReference>
<dbReference type="Gene3D" id="1.10.287.130">
    <property type="match status" value="1"/>
</dbReference>
<evidence type="ECO:0000256" key="6">
    <source>
        <dbReference type="ARBA" id="ARBA00022692"/>
    </source>
</evidence>
<evidence type="ECO:0000256" key="4">
    <source>
        <dbReference type="ARBA" id="ARBA00022553"/>
    </source>
</evidence>
<gene>
    <name evidence="13" type="ORF">CPG37_03795</name>
</gene>
<dbReference type="SUPFAM" id="SSF158472">
    <property type="entry name" value="HAMP domain-like"/>
    <property type="match status" value="1"/>
</dbReference>
<dbReference type="InterPro" id="IPR036890">
    <property type="entry name" value="HATPase_C_sf"/>
</dbReference>
<evidence type="ECO:0000259" key="11">
    <source>
        <dbReference type="PROSITE" id="PS50109"/>
    </source>
</evidence>
<keyword evidence="5" id="KW-0808">Transferase</keyword>
<dbReference type="SUPFAM" id="SSF47384">
    <property type="entry name" value="Homodimeric domain of signal transducing histidine kinase"/>
    <property type="match status" value="1"/>
</dbReference>
<keyword evidence="14" id="KW-1185">Reference proteome</keyword>
<evidence type="ECO:0000313" key="13">
    <source>
        <dbReference type="EMBL" id="PHO10579.1"/>
    </source>
</evidence>
<feature type="transmembrane region" description="Helical" evidence="10">
    <location>
        <begin position="165"/>
        <end position="185"/>
    </location>
</feature>
<evidence type="ECO:0000256" key="10">
    <source>
        <dbReference type="SAM" id="Phobius"/>
    </source>
</evidence>
<evidence type="ECO:0000256" key="7">
    <source>
        <dbReference type="ARBA" id="ARBA00022777"/>
    </source>
</evidence>
<name>A0ABX4LRP3_9BACT</name>
<protein>
    <recommendedName>
        <fullName evidence="3">histidine kinase</fullName>
        <ecNumber evidence="3">2.7.13.3</ecNumber>
    </recommendedName>
</protein>
<feature type="domain" description="Histidine kinase" evidence="11">
    <location>
        <begin position="245"/>
        <end position="434"/>
    </location>
</feature>
<dbReference type="InterPro" id="IPR003661">
    <property type="entry name" value="HisK_dim/P_dom"/>
</dbReference>
<dbReference type="EMBL" id="NWVW01000003">
    <property type="protein sequence ID" value="PHO10579.1"/>
    <property type="molecule type" value="Genomic_DNA"/>
</dbReference>
<dbReference type="InterPro" id="IPR036097">
    <property type="entry name" value="HisK_dim/P_sf"/>
</dbReference>
<keyword evidence="8 10" id="KW-1133">Transmembrane helix</keyword>
<dbReference type="InterPro" id="IPR003594">
    <property type="entry name" value="HATPase_dom"/>
</dbReference>
<evidence type="ECO:0000256" key="3">
    <source>
        <dbReference type="ARBA" id="ARBA00012438"/>
    </source>
</evidence>
<dbReference type="InterPro" id="IPR050398">
    <property type="entry name" value="HssS/ArlS-like"/>
</dbReference>
<feature type="transmembrane region" description="Helical" evidence="10">
    <location>
        <begin position="12"/>
        <end position="35"/>
    </location>
</feature>
<keyword evidence="9 10" id="KW-0472">Membrane</keyword>
<dbReference type="PANTHER" id="PTHR45528">
    <property type="entry name" value="SENSOR HISTIDINE KINASE CPXA"/>
    <property type="match status" value="1"/>
</dbReference>
<comment type="subcellular location">
    <subcellularLocation>
        <location evidence="2">Membrane</location>
        <topology evidence="2">Multi-pass membrane protein</topology>
    </subcellularLocation>
</comment>